<dbReference type="KEGG" id="palr:HGI30_15185"/>
<reference evidence="1 2" key="1">
    <citation type="submission" date="2020-04" db="EMBL/GenBank/DDBJ databases">
        <title>Novel Paenibacillus strain UniB2 isolated from commercial digestive syrup.</title>
        <authorList>
            <person name="Thorat V."/>
            <person name="Kirdat K."/>
            <person name="Tiwarekar B."/>
            <person name="Yadav A."/>
        </authorList>
    </citation>
    <scope>NUCLEOTIDE SEQUENCE [LARGE SCALE GENOMIC DNA]</scope>
    <source>
        <strain evidence="1 2">UniB2</strain>
    </source>
</reference>
<keyword evidence="2" id="KW-1185">Reference proteome</keyword>
<accession>A0A6H2H033</accession>
<protein>
    <submittedName>
        <fullName evidence="1">Uncharacterized protein</fullName>
    </submittedName>
</protein>
<dbReference type="EMBL" id="CP051428">
    <property type="protein sequence ID" value="QJC52776.1"/>
    <property type="molecule type" value="Genomic_DNA"/>
</dbReference>
<organism evidence="1 2">
    <name type="scientific">Paenibacillus albicereus</name>
    <dbReference type="NCBI Taxonomy" id="2726185"/>
    <lineage>
        <taxon>Bacteria</taxon>
        <taxon>Bacillati</taxon>
        <taxon>Bacillota</taxon>
        <taxon>Bacilli</taxon>
        <taxon>Bacillales</taxon>
        <taxon>Paenibacillaceae</taxon>
        <taxon>Paenibacillus</taxon>
    </lineage>
</organism>
<evidence type="ECO:0000313" key="2">
    <source>
        <dbReference type="Proteomes" id="UP000502136"/>
    </source>
</evidence>
<dbReference type="AlphaFoldDB" id="A0A6H2H033"/>
<name>A0A6H2H033_9BACL</name>
<gene>
    <name evidence="1" type="ORF">HGI30_15185</name>
</gene>
<proteinExistence type="predicted"/>
<dbReference type="Proteomes" id="UP000502136">
    <property type="component" value="Chromosome"/>
</dbReference>
<evidence type="ECO:0000313" key="1">
    <source>
        <dbReference type="EMBL" id="QJC52776.1"/>
    </source>
</evidence>
<dbReference type="RefSeq" id="WP_168908328.1">
    <property type="nucleotide sequence ID" value="NZ_CP051428.1"/>
</dbReference>
<sequence>MALQINIDIPCGISISQAYAVVQGVGGSKTKCSIELRYYVSPAARDQGKMSAHTEYFEFRPSVTEFAANFIKQAYQHLKTLPAFANAIDC</sequence>